<dbReference type="GO" id="GO:0016020">
    <property type="term" value="C:membrane"/>
    <property type="evidence" value="ECO:0007669"/>
    <property type="project" value="GOC"/>
</dbReference>
<accession>A0A2S9K130</accession>
<evidence type="ECO:0000313" key="4">
    <source>
        <dbReference type="Proteomes" id="UP000238589"/>
    </source>
</evidence>
<comment type="caution">
    <text evidence="3">The sequence shown here is derived from an EMBL/GenBank/DDBJ whole genome shotgun (WGS) entry which is preliminary data.</text>
</comment>
<organism evidence="3 4">
    <name type="scientific">Malikia granosa</name>
    <dbReference type="NCBI Taxonomy" id="263067"/>
    <lineage>
        <taxon>Bacteria</taxon>
        <taxon>Pseudomonadati</taxon>
        <taxon>Pseudomonadota</taxon>
        <taxon>Betaproteobacteria</taxon>
        <taxon>Burkholderiales</taxon>
        <taxon>Comamonadaceae</taxon>
        <taxon>Malikia</taxon>
    </lineage>
</organism>
<dbReference type="InterPro" id="IPR005804">
    <property type="entry name" value="FA_desaturase_dom"/>
</dbReference>
<dbReference type="GO" id="GO:0046513">
    <property type="term" value="P:ceramide biosynthetic process"/>
    <property type="evidence" value="ECO:0007669"/>
    <property type="project" value="TreeGrafter"/>
</dbReference>
<keyword evidence="1" id="KW-1133">Transmembrane helix</keyword>
<feature type="transmembrane region" description="Helical" evidence="1">
    <location>
        <begin position="84"/>
        <end position="102"/>
    </location>
</feature>
<dbReference type="PANTHER" id="PTHR12879">
    <property type="entry name" value="SPHINGOLIPID DELTA 4 DESATURASE/C-4 HYDROXYLASE PROTEIN DES2"/>
    <property type="match status" value="1"/>
</dbReference>
<sequence length="360" mass="40746">MPDQNPTAAPWRRSRADYRLIGGAAERAHAAGLVNAQWYQSPLPRPALKALMKRDDAHAIRDTLLWYALILASAALFVHGWTSGWSAGGLLAAYFLYATLYSSPADSRWHESSHGTAFRTRWMNDLLYQFASFQVWRRPTRWRWSHARHHSDTLVTGRDPEFNVTLPPCIPTLLLNLFGLRSVPRELAAVLRNAAGSIDAEEKTYVPEMEWPAMVREARRWLLVLALAVGVAVWLQSWLPLLLLGMAPTMLGAWLQHVLGLTQHAGLPENTLDHRLNSRTILMNPVLRFLYWNMNYHVEHHMYPLVPYHALPALHEQVKADCPPPYPGLAQALAEILPTLLQQTRDSGHSVSRPLPQATQ</sequence>
<gene>
    <name evidence="3" type="ORF">C6P64_16100</name>
</gene>
<keyword evidence="1" id="KW-0472">Membrane</keyword>
<evidence type="ECO:0000259" key="2">
    <source>
        <dbReference type="Pfam" id="PF00487"/>
    </source>
</evidence>
<evidence type="ECO:0000256" key="1">
    <source>
        <dbReference type="SAM" id="Phobius"/>
    </source>
</evidence>
<dbReference type="Proteomes" id="UP000238589">
    <property type="component" value="Unassembled WGS sequence"/>
</dbReference>
<dbReference type="Pfam" id="PF00487">
    <property type="entry name" value="FA_desaturase"/>
    <property type="match status" value="1"/>
</dbReference>
<dbReference type="GO" id="GO:0042284">
    <property type="term" value="F:sphingolipid delta-4 desaturase activity"/>
    <property type="evidence" value="ECO:0007669"/>
    <property type="project" value="TreeGrafter"/>
</dbReference>
<feature type="domain" description="Fatty acid desaturase" evidence="2">
    <location>
        <begin position="92"/>
        <end position="327"/>
    </location>
</feature>
<keyword evidence="1" id="KW-0812">Transmembrane</keyword>
<dbReference type="OrthoDB" id="9800167at2"/>
<dbReference type="EMBL" id="PVLQ01000090">
    <property type="protein sequence ID" value="PRD64129.1"/>
    <property type="molecule type" value="Genomic_DNA"/>
</dbReference>
<evidence type="ECO:0000313" key="3">
    <source>
        <dbReference type="EMBL" id="PRD64129.1"/>
    </source>
</evidence>
<dbReference type="AlphaFoldDB" id="A0A2S9K130"/>
<dbReference type="RefSeq" id="WP_105749562.1">
    <property type="nucleotide sequence ID" value="NZ_PVLQ01000090.1"/>
</dbReference>
<proteinExistence type="predicted"/>
<dbReference type="PANTHER" id="PTHR12879:SF8">
    <property type="entry name" value="SPHINGOLIPID DELTA(4)-DESATURASE DES1"/>
    <property type="match status" value="1"/>
</dbReference>
<feature type="transmembrane region" description="Helical" evidence="1">
    <location>
        <begin position="221"/>
        <end position="239"/>
    </location>
</feature>
<feature type="transmembrane region" description="Helical" evidence="1">
    <location>
        <begin position="59"/>
        <end position="78"/>
    </location>
</feature>
<reference evidence="3 4" key="1">
    <citation type="submission" date="2018-03" db="EMBL/GenBank/DDBJ databases">
        <title>Comparative genomics illustrates the genes involved in a hyperalkaliphilic mechanisms of Serpentinomonas isolated from highly-alkaline calcium-rich serpentinized springs.</title>
        <authorList>
            <person name="Suzuki S."/>
            <person name="Ishii S."/>
            <person name="Walworth N."/>
            <person name="Bird L."/>
            <person name="Kuenen J.G."/>
            <person name="Nealson K.H."/>
        </authorList>
    </citation>
    <scope>NUCLEOTIDE SEQUENCE [LARGE SCALE GENOMIC DNA]</scope>
    <source>
        <strain evidence="3 4">P1</strain>
    </source>
</reference>
<protein>
    <submittedName>
        <fullName evidence="3">Fatty acid desaturase</fullName>
    </submittedName>
</protein>
<keyword evidence="4" id="KW-1185">Reference proteome</keyword>
<name>A0A2S9K130_9BURK</name>